<organism evidence="5">
    <name type="scientific">Cyanobacterium aponinum AL20115</name>
    <dbReference type="NCBI Taxonomy" id="3090662"/>
    <lineage>
        <taxon>Bacteria</taxon>
        <taxon>Bacillati</taxon>
        <taxon>Cyanobacteriota</taxon>
        <taxon>Cyanophyceae</taxon>
        <taxon>Oscillatoriophycideae</taxon>
        <taxon>Chroococcales</taxon>
        <taxon>Geminocystaceae</taxon>
        <taxon>Cyanobacterium</taxon>
    </lineage>
</organism>
<keyword evidence="1" id="KW-0540">Nuclease</keyword>
<evidence type="ECO:0000256" key="3">
    <source>
        <dbReference type="ARBA" id="ARBA00022801"/>
    </source>
</evidence>
<dbReference type="Gene3D" id="2.40.50.90">
    <property type="match status" value="1"/>
</dbReference>
<evidence type="ECO:0000313" key="5">
    <source>
        <dbReference type="EMBL" id="WPF87526.1"/>
    </source>
</evidence>
<dbReference type="GO" id="GO:0004519">
    <property type="term" value="F:endonuclease activity"/>
    <property type="evidence" value="ECO:0007669"/>
    <property type="project" value="UniProtKB-KW"/>
</dbReference>
<dbReference type="PROSITE" id="PS51257">
    <property type="entry name" value="PROKAR_LIPOPROTEIN"/>
    <property type="match status" value="1"/>
</dbReference>
<gene>
    <name evidence="5" type="ORF">SAY89_11995</name>
</gene>
<evidence type="ECO:0000256" key="1">
    <source>
        <dbReference type="ARBA" id="ARBA00022722"/>
    </source>
</evidence>
<dbReference type="PANTHER" id="PTHR12302:SF3">
    <property type="entry name" value="SERINE_THREONINE-PROTEIN KINASE 31"/>
    <property type="match status" value="1"/>
</dbReference>
<dbReference type="AlphaFoldDB" id="A0AAF0Z798"/>
<feature type="domain" description="TNase-like" evidence="4">
    <location>
        <begin position="22"/>
        <end position="146"/>
    </location>
</feature>
<dbReference type="EMBL" id="CP138348">
    <property type="protein sequence ID" value="WPF87526.1"/>
    <property type="molecule type" value="Genomic_DNA"/>
</dbReference>
<reference evidence="5" key="1">
    <citation type="submission" date="2023-11" db="EMBL/GenBank/DDBJ databases">
        <title>Genome sequence of Cyanobacterium aponinum BCRC AL20115.</title>
        <authorList>
            <person name="Chang H.-Y."/>
            <person name="Lin K.-M."/>
            <person name="Hsueh H.-T."/>
            <person name="Chu H.-A."/>
            <person name="Kuo C.-H."/>
        </authorList>
    </citation>
    <scope>NUCLEOTIDE SEQUENCE</scope>
    <source>
        <strain evidence="5">AL20115</strain>
    </source>
</reference>
<accession>A0AAF0Z798</accession>
<name>A0AAF0Z798_9CHRO</name>
<dbReference type="SUPFAM" id="SSF50199">
    <property type="entry name" value="Staphylococcal nuclease"/>
    <property type="match status" value="1"/>
</dbReference>
<dbReference type="PROSITE" id="PS50830">
    <property type="entry name" value="TNASE_3"/>
    <property type="match status" value="1"/>
</dbReference>
<dbReference type="InterPro" id="IPR035437">
    <property type="entry name" value="SNase_OB-fold_sf"/>
</dbReference>
<protein>
    <submittedName>
        <fullName evidence="5">Thermonuclease family protein</fullName>
    </submittedName>
</protein>
<dbReference type="RefSeq" id="WP_320001063.1">
    <property type="nucleotide sequence ID" value="NZ_CP138348.1"/>
</dbReference>
<evidence type="ECO:0000259" key="4">
    <source>
        <dbReference type="PROSITE" id="PS50830"/>
    </source>
</evidence>
<proteinExistence type="predicted"/>
<dbReference type="GO" id="GO:0016787">
    <property type="term" value="F:hydrolase activity"/>
    <property type="evidence" value="ECO:0007669"/>
    <property type="project" value="UniProtKB-KW"/>
</dbReference>
<sequence length="168" mass="19304">MKLLRNNICVVILIVLVGCSNAFQYKVVSKVLDGDTIELNTGERVRLACIDAPELSQPLGIMSRNWLNDMINDSNRLVSLESIGRDRWGRNISIVRLKRDKIANVEMVAIGMAYGYTRYASQCPVWDKVSNAENRARSEGLGVWQQGNVERPWDYRRNRRNQQPHRDD</sequence>
<dbReference type="PANTHER" id="PTHR12302">
    <property type="entry name" value="EBNA2 BINDING PROTEIN P100"/>
    <property type="match status" value="1"/>
</dbReference>
<dbReference type="InterPro" id="IPR016071">
    <property type="entry name" value="Staphylococal_nuclease_OB-fold"/>
</dbReference>
<keyword evidence="2" id="KW-0255">Endonuclease</keyword>
<dbReference type="Pfam" id="PF00565">
    <property type="entry name" value="SNase"/>
    <property type="match status" value="1"/>
</dbReference>
<evidence type="ECO:0000256" key="2">
    <source>
        <dbReference type="ARBA" id="ARBA00022759"/>
    </source>
</evidence>
<dbReference type="SMART" id="SM00318">
    <property type="entry name" value="SNc"/>
    <property type="match status" value="1"/>
</dbReference>
<keyword evidence="3" id="KW-0378">Hydrolase</keyword>